<gene>
    <name evidence="2" type="ORF">IPL58_07150</name>
</gene>
<dbReference type="Proteomes" id="UP000886689">
    <property type="component" value="Unassembled WGS sequence"/>
</dbReference>
<dbReference type="Pfam" id="PF12680">
    <property type="entry name" value="SnoaL_2"/>
    <property type="match status" value="1"/>
</dbReference>
<dbReference type="AlphaFoldDB" id="A0A9D7K3E6"/>
<evidence type="ECO:0000313" key="2">
    <source>
        <dbReference type="EMBL" id="MBK8523907.1"/>
    </source>
</evidence>
<feature type="domain" description="SnoaL-like" evidence="1">
    <location>
        <begin position="10"/>
        <end position="110"/>
    </location>
</feature>
<dbReference type="SUPFAM" id="SSF54427">
    <property type="entry name" value="NTF2-like"/>
    <property type="match status" value="1"/>
</dbReference>
<dbReference type="EMBL" id="JADJUC010000005">
    <property type="protein sequence ID" value="MBK8523907.1"/>
    <property type="molecule type" value="Genomic_DNA"/>
</dbReference>
<sequence length="162" mass="18291">MPHPNAELIARFYAALGVKDGDAMAVCYADNAQFSDPVFRNLDASAVRGMWQMLCSRATDLTVETSGIEADDTRGRARWVATYTFNKTGRQVRNVIDAEFEFRDGLIVRHTDRFDLWRWASMALGLKGTLLGWTPLVQNAICKEAMRGLEGFRRKQAENRAN</sequence>
<accession>A0A9D7K3E6</accession>
<dbReference type="InterPro" id="IPR032710">
    <property type="entry name" value="NTF2-like_dom_sf"/>
</dbReference>
<evidence type="ECO:0000313" key="3">
    <source>
        <dbReference type="Proteomes" id="UP000886689"/>
    </source>
</evidence>
<proteinExistence type="predicted"/>
<reference evidence="2" key="1">
    <citation type="submission" date="2020-10" db="EMBL/GenBank/DDBJ databases">
        <title>Connecting structure to function with the recovery of over 1000 high-quality activated sludge metagenome-assembled genomes encoding full-length rRNA genes using long-read sequencing.</title>
        <authorList>
            <person name="Singleton C.M."/>
            <person name="Petriglieri F."/>
            <person name="Kristensen J.M."/>
            <person name="Kirkegaard R.H."/>
            <person name="Michaelsen T.Y."/>
            <person name="Andersen M.H."/>
            <person name="Karst S.M."/>
            <person name="Dueholm M.S."/>
            <person name="Nielsen P.H."/>
            <person name="Albertsen M."/>
        </authorList>
    </citation>
    <scope>NUCLEOTIDE SEQUENCE</scope>
    <source>
        <strain evidence="2">Hirt_18-Q3-R61-65_BATAC.395</strain>
    </source>
</reference>
<name>A0A9D7K3E6_9PROT</name>
<protein>
    <submittedName>
        <fullName evidence="2">Nuclear transport factor 2 family protein</fullName>
    </submittedName>
</protein>
<dbReference type="InterPro" id="IPR037401">
    <property type="entry name" value="SnoaL-like"/>
</dbReference>
<dbReference type="Gene3D" id="3.10.450.50">
    <property type="match status" value="1"/>
</dbReference>
<organism evidence="2 3">
    <name type="scientific">Candidatus Proximibacter danicus</name>
    <dbReference type="NCBI Taxonomy" id="2954365"/>
    <lineage>
        <taxon>Bacteria</taxon>
        <taxon>Pseudomonadati</taxon>
        <taxon>Pseudomonadota</taxon>
        <taxon>Betaproteobacteria</taxon>
        <taxon>Candidatus Proximibacter</taxon>
    </lineage>
</organism>
<comment type="caution">
    <text evidence="2">The sequence shown here is derived from an EMBL/GenBank/DDBJ whole genome shotgun (WGS) entry which is preliminary data.</text>
</comment>
<evidence type="ECO:0000259" key="1">
    <source>
        <dbReference type="Pfam" id="PF12680"/>
    </source>
</evidence>